<feature type="region of interest" description="Disordered" evidence="9">
    <location>
        <begin position="65"/>
        <end position="87"/>
    </location>
</feature>
<evidence type="ECO:0000259" key="11">
    <source>
        <dbReference type="Pfam" id="PF00955"/>
    </source>
</evidence>
<keyword evidence="3" id="KW-0813">Transport</keyword>
<gene>
    <name evidence="12" type="ORF">DGAL_LOCUS3125</name>
</gene>
<feature type="transmembrane region" description="Helical" evidence="10">
    <location>
        <begin position="894"/>
        <end position="915"/>
    </location>
</feature>
<feature type="transmembrane region" description="Helical" evidence="10">
    <location>
        <begin position="936"/>
        <end position="959"/>
    </location>
</feature>
<comment type="similarity">
    <text evidence="2">Belongs to the anion exchanger (TC 2.A.31) family.</text>
</comment>
<evidence type="ECO:0000256" key="6">
    <source>
        <dbReference type="ARBA" id="ARBA00022989"/>
    </source>
</evidence>
<keyword evidence="7" id="KW-0406">Ion transport</keyword>
<dbReference type="SUPFAM" id="SSF55804">
    <property type="entry name" value="Phoshotransferase/anion transport protein"/>
    <property type="match status" value="1"/>
</dbReference>
<dbReference type="FunFam" id="1.10.287.570:FF:000002">
    <property type="entry name" value="Solute carrier family 4 member 11"/>
    <property type="match status" value="1"/>
</dbReference>
<evidence type="ECO:0000256" key="7">
    <source>
        <dbReference type="ARBA" id="ARBA00023065"/>
    </source>
</evidence>
<dbReference type="EMBL" id="CAKKLH010000046">
    <property type="protein sequence ID" value="CAH0100837.1"/>
    <property type="molecule type" value="Genomic_DNA"/>
</dbReference>
<evidence type="ECO:0000256" key="8">
    <source>
        <dbReference type="ARBA" id="ARBA00023136"/>
    </source>
</evidence>
<evidence type="ECO:0000256" key="4">
    <source>
        <dbReference type="ARBA" id="ARBA00022475"/>
    </source>
</evidence>
<proteinExistence type="inferred from homology"/>
<protein>
    <recommendedName>
        <fullName evidence="11">Bicarbonate transporter-like transmembrane domain-containing protein</fullName>
    </recommendedName>
</protein>
<evidence type="ECO:0000313" key="13">
    <source>
        <dbReference type="Proteomes" id="UP000789390"/>
    </source>
</evidence>
<evidence type="ECO:0000256" key="3">
    <source>
        <dbReference type="ARBA" id="ARBA00022448"/>
    </source>
</evidence>
<accession>A0A8J2WJ77</accession>
<feature type="transmembrane region" description="Helical" evidence="10">
    <location>
        <begin position="700"/>
        <end position="721"/>
    </location>
</feature>
<keyword evidence="6 10" id="KW-1133">Transmembrane helix</keyword>
<feature type="domain" description="Bicarbonate transporter-like transmembrane" evidence="11">
    <location>
        <begin position="588"/>
        <end position="1130"/>
    </location>
</feature>
<dbReference type="OrthoDB" id="1735926at2759"/>
<evidence type="ECO:0000313" key="12">
    <source>
        <dbReference type="EMBL" id="CAH0100837.1"/>
    </source>
</evidence>
<dbReference type="PANTHER" id="PTHR11453">
    <property type="entry name" value="ANION EXCHANGE PROTEIN"/>
    <property type="match status" value="1"/>
</dbReference>
<dbReference type="GO" id="GO:0050801">
    <property type="term" value="P:monoatomic ion homeostasis"/>
    <property type="evidence" value="ECO:0007669"/>
    <property type="project" value="TreeGrafter"/>
</dbReference>
<dbReference type="PRINTS" id="PR01231">
    <property type="entry name" value="HCO3TRNSPORT"/>
</dbReference>
<dbReference type="FunFam" id="3.40.930.10:FF:000018">
    <property type="entry name" value="Sodium bicarbonate transporter protein 11"/>
    <property type="match status" value="1"/>
</dbReference>
<name>A0A8J2WJ77_9CRUS</name>
<keyword evidence="8 10" id="KW-0472">Membrane</keyword>
<feature type="transmembrane region" description="Helical" evidence="10">
    <location>
        <begin position="624"/>
        <end position="642"/>
    </location>
</feature>
<dbReference type="Gene3D" id="1.10.287.570">
    <property type="entry name" value="Helical hairpin bin"/>
    <property type="match status" value="1"/>
</dbReference>
<dbReference type="InterPro" id="IPR011531">
    <property type="entry name" value="HCO3_transpt-like_TM_dom"/>
</dbReference>
<sequence>MDPSSSGTNNVMLQTQRSKTEVVEACVLLDQQSDATSSNNGLRSGEAVLNFAASVPSAKRAAKRWKERNRSMAASRGKTPMSGSKSSTMPLMVANSLMSPGNSFVLCDSQCVVEISAPTGVVNTEPSLQPQPVFKRRCSLTMPYPALYGSWQVQTASPAATSTTTASKVEKTRPQTSTYDSPLTERKSMAQRAERRTLQRRWSTFQMNVDQLQLQQPSTPVVVPEIQPSVLPTLIRARPGGGRTRSGDVSATIDEQTEGENSEMAIADESAAEGDLPRRNIADVPRSLALSVQRFNNNGNRMTPAEDVDSSPSVVSSYLGEDSCHQLSAIHLQEMSASTSDRALVSTTIIANDNEDDDEEVEDEGIHLITCTLQRLPLKDFGAEVRPAVDITQFLQQSVLLLDVTENSPSDLVDLLLSRMVPSVAEEAKMILFTHDTVPMLARTIQATCTTGDSGTFDYDQSWICALCNLPTLTRRHVGIVRLKHPANMGHTCHEVRLFVLVLCPSKEKGTKNALETGRTFATLLADMDLRQRLLEARTEDEFKRILLKHTQELAEEQAISIRVDHGSATRLSTSGESNEGEKLCRFGQGIREDLSRRLPHYISDYKDGLTGVKTPQKVLSTTLFLYFACILPAIAFGVLNDHNTHGKIDVKKVIIGQTIGGLFFFVFGGQPLLILLTTAPLSLYIKVIYSICEDFQLDFYAMYGCVGLWSSFFLVLYSLFDVSRLMRWSTRSTEEIFALFISIAFCVDAFRDTVKNFQENYNAPSCKGDPLPGNVSSKTSRVDTPTAANNSVVAYLLSQSNASVSEIVECNRASSLLFLLLMFGTVWIGVSLYNFNKTPYLQAGKREALADYSLPVAVITLSFVGSYLFQDVTVERFRYDDKNVFMVAPLERLSWLAVLGAMGMGFSLSLLFFMDQNITSAMVNNPCNKLKKGPAYHWDLFVVALVTAFLSLFGLPWMHATLPHSPLHVRGLADVEERVDQGHVYEIIVKVRETRLTGMISHFFIGLSLFLLPYPLAYIPTAVLDGLFLYMAVTALNGNQMFERITLLFMEQAAYPPNHYIRRVPQRKIHQFTGCQVTQLLVMCLFGFAPWAYMKMVFPLIILFLLPVRHRLVPQLIEGRFLEALDGEHQ</sequence>
<evidence type="ECO:0000256" key="9">
    <source>
        <dbReference type="SAM" id="MobiDB-lite"/>
    </source>
</evidence>
<feature type="transmembrane region" description="Helical" evidence="10">
    <location>
        <begin position="1081"/>
        <end position="1107"/>
    </location>
</feature>
<comment type="subcellular location">
    <subcellularLocation>
        <location evidence="1">Cell membrane</location>
        <topology evidence="1">Multi-pass membrane protein</topology>
    </subcellularLocation>
</comment>
<reference evidence="12" key="1">
    <citation type="submission" date="2021-11" db="EMBL/GenBank/DDBJ databases">
        <authorList>
            <person name="Schell T."/>
        </authorList>
    </citation>
    <scope>NUCLEOTIDE SEQUENCE</scope>
    <source>
        <strain evidence="12">M5</strain>
    </source>
</reference>
<keyword evidence="13" id="KW-1185">Reference proteome</keyword>
<keyword evidence="5 10" id="KW-0812">Transmembrane</keyword>
<comment type="caution">
    <text evidence="12">The sequence shown here is derived from an EMBL/GenBank/DDBJ whole genome shotgun (WGS) entry which is preliminary data.</text>
</comment>
<dbReference type="PANTHER" id="PTHR11453:SF127">
    <property type="entry name" value="SOLUTE CARRIER FAMILY 4 MEMBER 11"/>
    <property type="match status" value="1"/>
</dbReference>
<dbReference type="InterPro" id="IPR003020">
    <property type="entry name" value="HCO3_transpt_euk"/>
</dbReference>
<evidence type="ECO:0000256" key="10">
    <source>
        <dbReference type="SAM" id="Phobius"/>
    </source>
</evidence>
<evidence type="ECO:0000256" key="5">
    <source>
        <dbReference type="ARBA" id="ARBA00022692"/>
    </source>
</evidence>
<dbReference type="GO" id="GO:0006820">
    <property type="term" value="P:monoatomic anion transport"/>
    <property type="evidence" value="ECO:0007669"/>
    <property type="project" value="InterPro"/>
</dbReference>
<dbReference type="Pfam" id="PF00955">
    <property type="entry name" value="HCO3_cotransp"/>
    <property type="match status" value="1"/>
</dbReference>
<feature type="region of interest" description="Disordered" evidence="9">
    <location>
        <begin position="162"/>
        <end position="191"/>
    </location>
</feature>
<evidence type="ECO:0000256" key="2">
    <source>
        <dbReference type="ARBA" id="ARBA00010993"/>
    </source>
</evidence>
<feature type="transmembrane region" description="Helical" evidence="10">
    <location>
        <begin position="654"/>
        <end position="680"/>
    </location>
</feature>
<dbReference type="AlphaFoldDB" id="A0A8J2WJ77"/>
<dbReference type="Gene3D" id="3.40.930.10">
    <property type="entry name" value="Mannitol-specific EII, Chain A"/>
    <property type="match status" value="1"/>
</dbReference>
<dbReference type="Proteomes" id="UP000789390">
    <property type="component" value="Unassembled WGS sequence"/>
</dbReference>
<feature type="transmembrane region" description="Helical" evidence="10">
    <location>
        <begin position="817"/>
        <end position="837"/>
    </location>
</feature>
<feature type="transmembrane region" description="Helical" evidence="10">
    <location>
        <begin position="849"/>
        <end position="870"/>
    </location>
</feature>
<keyword evidence="4" id="KW-1003">Cell membrane</keyword>
<dbReference type="GO" id="GO:0005452">
    <property type="term" value="F:solute:inorganic anion antiporter activity"/>
    <property type="evidence" value="ECO:0007669"/>
    <property type="project" value="InterPro"/>
</dbReference>
<dbReference type="GO" id="GO:0016323">
    <property type="term" value="C:basolateral plasma membrane"/>
    <property type="evidence" value="ECO:0007669"/>
    <property type="project" value="TreeGrafter"/>
</dbReference>
<organism evidence="12 13">
    <name type="scientific">Daphnia galeata</name>
    <dbReference type="NCBI Taxonomy" id="27404"/>
    <lineage>
        <taxon>Eukaryota</taxon>
        <taxon>Metazoa</taxon>
        <taxon>Ecdysozoa</taxon>
        <taxon>Arthropoda</taxon>
        <taxon>Crustacea</taxon>
        <taxon>Branchiopoda</taxon>
        <taxon>Diplostraca</taxon>
        <taxon>Cladocera</taxon>
        <taxon>Anomopoda</taxon>
        <taxon>Daphniidae</taxon>
        <taxon>Daphnia</taxon>
    </lineage>
</organism>
<dbReference type="InterPro" id="IPR016152">
    <property type="entry name" value="PTrfase/Anion_transptr"/>
</dbReference>
<evidence type="ECO:0000256" key="1">
    <source>
        <dbReference type="ARBA" id="ARBA00004651"/>
    </source>
</evidence>